<protein>
    <recommendedName>
        <fullName evidence="9">NADPH-dependent diflavin oxidoreductase 1</fullName>
        <ecNumber evidence="9">1.18.1.-</ecNumber>
    </recommendedName>
    <alternativeName>
        <fullName evidence="9">NADPH-dependent FMN and FAD-containing oxidoreductase</fullName>
    </alternativeName>
</protein>
<feature type="binding site" evidence="9">
    <location>
        <position position="455"/>
    </location>
    <ligand>
        <name>NADP(+)</name>
        <dbReference type="ChEBI" id="CHEBI:58349"/>
    </ligand>
</feature>
<gene>
    <name evidence="12" type="ORF">OXX778_LOCUS134</name>
</gene>
<proteinExistence type="inferred from homology"/>
<keyword evidence="5 9" id="KW-0288">FMN</keyword>
<dbReference type="Pfam" id="PF00667">
    <property type="entry name" value="FAD_binding_1"/>
    <property type="match status" value="1"/>
</dbReference>
<evidence type="ECO:0000256" key="3">
    <source>
        <dbReference type="ARBA" id="ARBA00022490"/>
    </source>
</evidence>
<keyword evidence="13" id="KW-1185">Reference proteome</keyword>
<dbReference type="FunFam" id="3.40.50.80:FF:000032">
    <property type="entry name" value="NADPH-dependent diflavin oxidoreductase 1"/>
    <property type="match status" value="1"/>
</dbReference>
<comment type="caution">
    <text evidence="9">Lacks conserved residue(s) required for the propagation of feature annotation.</text>
</comment>
<evidence type="ECO:0000256" key="6">
    <source>
        <dbReference type="ARBA" id="ARBA00022827"/>
    </source>
</evidence>
<evidence type="ECO:0000313" key="13">
    <source>
        <dbReference type="Proteomes" id="UP000663879"/>
    </source>
</evidence>
<feature type="binding site" evidence="9">
    <location>
        <position position="556"/>
    </location>
    <ligand>
        <name>NADP(+)</name>
        <dbReference type="ChEBI" id="CHEBI:58349"/>
    </ligand>
</feature>
<evidence type="ECO:0000256" key="9">
    <source>
        <dbReference type="HAMAP-Rule" id="MF_03178"/>
    </source>
</evidence>
<dbReference type="Gene3D" id="2.40.30.10">
    <property type="entry name" value="Translation factors"/>
    <property type="match status" value="1"/>
</dbReference>
<dbReference type="PRINTS" id="PR00369">
    <property type="entry name" value="FLAVODOXIN"/>
</dbReference>
<organism evidence="12 13">
    <name type="scientific">Brachionus calyciflorus</name>
    <dbReference type="NCBI Taxonomy" id="104777"/>
    <lineage>
        <taxon>Eukaryota</taxon>
        <taxon>Metazoa</taxon>
        <taxon>Spiralia</taxon>
        <taxon>Gnathifera</taxon>
        <taxon>Rotifera</taxon>
        <taxon>Eurotatoria</taxon>
        <taxon>Monogononta</taxon>
        <taxon>Pseudotrocha</taxon>
        <taxon>Ploima</taxon>
        <taxon>Brachionidae</taxon>
        <taxon>Brachionus</taxon>
    </lineage>
</organism>
<comment type="function">
    <text evidence="9">NADPH-dependent reductase which is a central component of the cytosolic iron-sulfur (Fe-S) protein assembly (CIA) machinery. Transfers electrons from NADPH via its FAD and FMN prosthetic groups to the [2Fe-2S] cluster of the anamorsin/DRE2 homolog, another key component of the CIA machinery. In turn, this reduced cluster provides electrons for assembly of cytosolic iron-sulfur cluster proteins.</text>
</comment>
<comment type="catalytic activity">
    <reaction evidence="9">
        <text>2 oxidized [2Fe-2S]-[protein] + NADPH = 2 reduced [2Fe-2S]-[protein] + NADP(+) + H(+)</text>
        <dbReference type="Rhea" id="RHEA:67716"/>
        <dbReference type="Rhea" id="RHEA-COMP:17327"/>
        <dbReference type="Rhea" id="RHEA-COMP:17328"/>
        <dbReference type="ChEBI" id="CHEBI:15378"/>
        <dbReference type="ChEBI" id="CHEBI:33737"/>
        <dbReference type="ChEBI" id="CHEBI:33738"/>
        <dbReference type="ChEBI" id="CHEBI:57783"/>
        <dbReference type="ChEBI" id="CHEBI:58349"/>
    </reaction>
</comment>
<dbReference type="GO" id="GO:0005829">
    <property type="term" value="C:cytosol"/>
    <property type="evidence" value="ECO:0007669"/>
    <property type="project" value="TreeGrafter"/>
</dbReference>
<evidence type="ECO:0000256" key="1">
    <source>
        <dbReference type="ARBA" id="ARBA00001917"/>
    </source>
</evidence>
<dbReference type="SUPFAM" id="SSF52218">
    <property type="entry name" value="Flavoproteins"/>
    <property type="match status" value="1"/>
</dbReference>
<dbReference type="HAMAP" id="MF_03178">
    <property type="entry name" value="NDOR1"/>
    <property type="match status" value="1"/>
</dbReference>
<dbReference type="OrthoDB" id="1856718at2759"/>
<dbReference type="PROSITE" id="PS51384">
    <property type="entry name" value="FAD_FR"/>
    <property type="match status" value="1"/>
</dbReference>
<keyword evidence="4 9" id="KW-0285">Flavoprotein</keyword>
<comment type="cofactor">
    <cofactor evidence="2 9">
        <name>FAD</name>
        <dbReference type="ChEBI" id="CHEBI:57692"/>
    </cofactor>
</comment>
<evidence type="ECO:0000313" key="12">
    <source>
        <dbReference type="EMBL" id="CAF0704318.1"/>
    </source>
</evidence>
<dbReference type="InterPro" id="IPR017927">
    <property type="entry name" value="FAD-bd_FR_type"/>
</dbReference>
<comment type="similarity">
    <text evidence="9">In the C-terminal section; belongs to the flavoprotein pyridine nucleotide cytochrome reductase family.</text>
</comment>
<dbReference type="SUPFAM" id="SSF52343">
    <property type="entry name" value="Ferredoxin reductase-like, C-terminal NADP-linked domain"/>
    <property type="match status" value="1"/>
</dbReference>
<evidence type="ECO:0000256" key="2">
    <source>
        <dbReference type="ARBA" id="ARBA00001974"/>
    </source>
</evidence>
<reference evidence="12" key="1">
    <citation type="submission" date="2021-02" db="EMBL/GenBank/DDBJ databases">
        <authorList>
            <person name="Nowell W R."/>
        </authorList>
    </citation>
    <scope>NUCLEOTIDE SEQUENCE</scope>
    <source>
        <strain evidence="12">Ploen Becks lab</strain>
    </source>
</reference>
<dbReference type="Proteomes" id="UP000663879">
    <property type="component" value="Unassembled WGS sequence"/>
</dbReference>
<keyword evidence="7 9" id="KW-0521">NADP</keyword>
<dbReference type="PANTHER" id="PTHR19384">
    <property type="entry name" value="NITRIC OXIDE SYNTHASE-RELATED"/>
    <property type="match status" value="1"/>
</dbReference>
<dbReference type="InterPro" id="IPR003097">
    <property type="entry name" value="CysJ-like_FAD-binding"/>
</dbReference>
<sequence length="605" mass="70738">MSLIKKIVILYGSQTGNSQDIAERLWRRAKSYNLPAVVSSFDHYDMNNLLEDNIYLIGVCSTTGQGDIPDNMSKFWKLIMKKNLPNNLFEGLKFFIIGLGDSSYEKFNFTAKKLFKRLVQLGAMSPLEICLCDEQHPNGSEGAFSKWTKKFWDILNLELGFNLDKPNRFVHKFKVEYLDDIKKREQIELDEPANELIPFFSKLTRNERVTDKEHWQNVRLLEFDCNTSRIRYDPGDVLVMRPSNLEENVKKFLESLAHLNLDLGKKIKIVSNFPGEFELDNETNENLIETVNDLVHKYLDINSIPKQSFFEIFAEVSEDELEKEKLMEFLTPEGQEDLFNYVYRPRRNICEVFYDFPNTCKNIQDLETLLDLIPAIKPRSFSIASSPHVHKDKIQLLVAVVEYKTRLYETRKGTCSYWLSQLDAINKEIKIPIWIKKGSFKLEYNKPVICIGPGTGVAPFRSIINERIFKYNLGDNYLYFGCRSRTKDYYFEHEWNEIKEKNSNWLSIYPAFSRDQEEKIYVQDLMLKNSEKIFDLVHNLGCNILIAGNSKRMPEDVLAILEKIIVMNANKLGFEKSDAEKIEEFAKKYVNNLSLQNRLQLETWS</sequence>
<dbReference type="SUPFAM" id="SSF63380">
    <property type="entry name" value="Riboflavin synthase domain-like"/>
    <property type="match status" value="1"/>
</dbReference>
<dbReference type="Gene3D" id="3.40.50.80">
    <property type="entry name" value="Nucleotide-binding domain of ferredoxin-NADP reductase (FNR) module"/>
    <property type="match status" value="1"/>
</dbReference>
<feature type="binding site" evidence="9">
    <location>
        <begin position="13"/>
        <end position="18"/>
    </location>
    <ligand>
        <name>FMN</name>
        <dbReference type="ChEBI" id="CHEBI:58210"/>
    </ligand>
</feature>
<accession>A0A813M184</accession>
<dbReference type="Pfam" id="PF00258">
    <property type="entry name" value="Flavodoxin_1"/>
    <property type="match status" value="1"/>
</dbReference>
<evidence type="ECO:0000256" key="5">
    <source>
        <dbReference type="ARBA" id="ARBA00022643"/>
    </source>
</evidence>
<feature type="domain" description="FAD-binding FR-type" evidence="11">
    <location>
        <begin position="196"/>
        <end position="443"/>
    </location>
</feature>
<dbReference type="InterPro" id="IPR017938">
    <property type="entry name" value="Riboflavin_synthase-like_b-brl"/>
</dbReference>
<feature type="binding site" evidence="9">
    <location>
        <begin position="513"/>
        <end position="514"/>
    </location>
    <ligand>
        <name>NADP(+)</name>
        <dbReference type="ChEBI" id="CHEBI:58349"/>
    </ligand>
</feature>
<dbReference type="EC" id="1.18.1.-" evidence="9"/>
<comment type="subcellular location">
    <subcellularLocation>
        <location evidence="9">Cytoplasm</location>
    </subcellularLocation>
</comment>
<feature type="domain" description="Flavodoxin-like" evidence="10">
    <location>
        <begin position="7"/>
        <end position="152"/>
    </location>
</feature>
<dbReference type="GO" id="GO:0016651">
    <property type="term" value="F:oxidoreductase activity, acting on NAD(P)H"/>
    <property type="evidence" value="ECO:0007669"/>
    <property type="project" value="UniProtKB-UniRule"/>
</dbReference>
<feature type="binding site" evidence="9">
    <location>
        <position position="346"/>
    </location>
    <ligand>
        <name>FAD</name>
        <dbReference type="ChEBI" id="CHEBI:57692"/>
    </ligand>
</feature>
<dbReference type="GO" id="GO:0050660">
    <property type="term" value="F:flavin adenine dinucleotide binding"/>
    <property type="evidence" value="ECO:0007669"/>
    <property type="project" value="UniProtKB-UniRule"/>
</dbReference>
<dbReference type="PRINTS" id="PR00371">
    <property type="entry name" value="FPNCR"/>
</dbReference>
<dbReference type="PROSITE" id="PS50902">
    <property type="entry name" value="FLAVODOXIN_LIKE"/>
    <property type="match status" value="1"/>
</dbReference>
<feature type="binding site" evidence="9">
    <location>
        <begin position="61"/>
        <end position="64"/>
    </location>
    <ligand>
        <name>FMN</name>
        <dbReference type="ChEBI" id="CHEBI:58210"/>
    </ligand>
</feature>
<dbReference type="Gene3D" id="3.40.50.360">
    <property type="match status" value="1"/>
</dbReference>
<keyword evidence="6 9" id="KW-0274">FAD</keyword>
<evidence type="ECO:0000259" key="11">
    <source>
        <dbReference type="PROSITE" id="PS51384"/>
    </source>
</evidence>
<name>A0A813M184_9BILA</name>
<dbReference type="InterPro" id="IPR039261">
    <property type="entry name" value="FNR_nucleotide-bd"/>
</dbReference>
<dbReference type="InterPro" id="IPR028879">
    <property type="entry name" value="NDOR1"/>
</dbReference>
<dbReference type="InterPro" id="IPR023173">
    <property type="entry name" value="NADPH_Cyt_P450_Rdtase_alpha"/>
</dbReference>
<dbReference type="InterPro" id="IPR001094">
    <property type="entry name" value="Flavdoxin-like"/>
</dbReference>
<comment type="caution">
    <text evidence="12">The sequence shown here is derived from an EMBL/GenBank/DDBJ whole genome shotgun (WGS) entry which is preliminary data.</text>
</comment>
<feature type="binding site" evidence="9">
    <location>
        <position position="134"/>
    </location>
    <ligand>
        <name>FMN</name>
        <dbReference type="ChEBI" id="CHEBI:58210"/>
    </ligand>
</feature>
<dbReference type="InterPro" id="IPR029039">
    <property type="entry name" value="Flavoprotein-like_sf"/>
</dbReference>
<dbReference type="InterPro" id="IPR001433">
    <property type="entry name" value="OxRdtase_FAD/NAD-bd"/>
</dbReference>
<dbReference type="GO" id="GO:0160246">
    <property type="term" value="F:NADPH-iron-sulfur [2Fe-2S] protein oxidoreductase activity"/>
    <property type="evidence" value="ECO:0007669"/>
    <property type="project" value="InterPro"/>
</dbReference>
<evidence type="ECO:0000256" key="8">
    <source>
        <dbReference type="ARBA" id="ARBA00023002"/>
    </source>
</evidence>
<dbReference type="PANTHER" id="PTHR19384:SF10">
    <property type="entry name" value="NADPH-DEPENDENT DIFLAVIN OXIDOREDUCTASE 1"/>
    <property type="match status" value="1"/>
</dbReference>
<keyword evidence="3 9" id="KW-0963">Cytoplasm</keyword>
<feature type="binding site" evidence="9">
    <location>
        <begin position="379"/>
        <end position="382"/>
    </location>
    <ligand>
        <name>FAD</name>
        <dbReference type="ChEBI" id="CHEBI:57692"/>
    </ligand>
</feature>
<dbReference type="Pfam" id="PF00175">
    <property type="entry name" value="NAD_binding_1"/>
    <property type="match status" value="1"/>
</dbReference>
<feature type="binding site" evidence="9">
    <location>
        <position position="604"/>
    </location>
    <ligand>
        <name>FAD</name>
        <dbReference type="ChEBI" id="CHEBI:57692"/>
    </ligand>
</feature>
<comment type="similarity">
    <text evidence="9">Belongs to the NADPH-dependent diflavin oxidoreductase NDOR1 family.</text>
</comment>
<feature type="binding site" evidence="9">
    <location>
        <begin position="519"/>
        <end position="523"/>
    </location>
    <ligand>
        <name>NADP(+)</name>
        <dbReference type="ChEBI" id="CHEBI:58349"/>
    </ligand>
</feature>
<dbReference type="Gene3D" id="1.20.990.10">
    <property type="entry name" value="NADPH-cytochrome p450 Reductase, Chain A, domain 3"/>
    <property type="match status" value="1"/>
</dbReference>
<evidence type="ECO:0000256" key="7">
    <source>
        <dbReference type="ARBA" id="ARBA00022857"/>
    </source>
</evidence>
<dbReference type="EMBL" id="CAJNOC010000006">
    <property type="protein sequence ID" value="CAF0704318.1"/>
    <property type="molecule type" value="Genomic_DNA"/>
</dbReference>
<evidence type="ECO:0000256" key="4">
    <source>
        <dbReference type="ARBA" id="ARBA00022630"/>
    </source>
</evidence>
<dbReference type="InterPro" id="IPR008254">
    <property type="entry name" value="Flavodoxin/NO_synth"/>
</dbReference>
<dbReference type="GO" id="GO:0010181">
    <property type="term" value="F:FMN binding"/>
    <property type="evidence" value="ECO:0007669"/>
    <property type="project" value="UniProtKB-UniRule"/>
</dbReference>
<feature type="binding site" evidence="9">
    <location>
        <begin position="99"/>
        <end position="108"/>
    </location>
    <ligand>
        <name>FMN</name>
        <dbReference type="ChEBI" id="CHEBI:58210"/>
    </ligand>
</feature>
<dbReference type="GO" id="GO:0050661">
    <property type="term" value="F:NADP binding"/>
    <property type="evidence" value="ECO:0007669"/>
    <property type="project" value="UniProtKB-UniRule"/>
</dbReference>
<dbReference type="GO" id="GO:0016226">
    <property type="term" value="P:iron-sulfur cluster assembly"/>
    <property type="evidence" value="ECO:0007669"/>
    <property type="project" value="UniProtKB-UniRule"/>
</dbReference>
<dbReference type="InterPro" id="IPR001709">
    <property type="entry name" value="Flavoprot_Pyr_Nucl_cyt_Rdtase"/>
</dbReference>
<keyword evidence="8 9" id="KW-0560">Oxidoreductase</keyword>
<evidence type="ECO:0000259" key="10">
    <source>
        <dbReference type="PROSITE" id="PS50902"/>
    </source>
</evidence>
<dbReference type="AlphaFoldDB" id="A0A813M184"/>
<comment type="cofactor">
    <cofactor evidence="1 9">
        <name>FMN</name>
        <dbReference type="ChEBI" id="CHEBI:58210"/>
    </cofactor>
</comment>
<comment type="similarity">
    <text evidence="9">In the N-terminal section; belongs to the flavodoxin family.</text>
</comment>